<comment type="caution">
    <text evidence="1">The sequence shown here is derived from an EMBL/GenBank/DDBJ whole genome shotgun (WGS) entry which is preliminary data.</text>
</comment>
<dbReference type="InterPro" id="IPR029021">
    <property type="entry name" value="Prot-tyrosine_phosphatase-like"/>
</dbReference>
<dbReference type="InterPro" id="IPR026893">
    <property type="entry name" value="Tyr/Ser_Pase_IphP-type"/>
</dbReference>
<dbReference type="EMBL" id="PXVD01000012">
    <property type="protein sequence ID" value="MDJ1371383.1"/>
    <property type="molecule type" value="Genomic_DNA"/>
</dbReference>
<reference evidence="1" key="1">
    <citation type="submission" date="2018-03" db="EMBL/GenBank/DDBJ databases">
        <authorList>
            <person name="Nunes O.C."/>
            <person name="Lopes A.R."/>
            <person name="Froufe H."/>
            <person name="Munoz-Merida A."/>
            <person name="Barroso C."/>
            <person name="Egas C."/>
        </authorList>
    </citation>
    <scope>NUCLEOTIDE SEQUENCE</scope>
    <source>
        <strain evidence="1">ON4</strain>
    </source>
</reference>
<organism evidence="1 2">
    <name type="scientific">Gulosibacter molinativorax</name>
    <dbReference type="NCBI Taxonomy" id="256821"/>
    <lineage>
        <taxon>Bacteria</taxon>
        <taxon>Bacillati</taxon>
        <taxon>Actinomycetota</taxon>
        <taxon>Actinomycetes</taxon>
        <taxon>Micrococcales</taxon>
        <taxon>Microbacteriaceae</taxon>
        <taxon>Gulosibacter</taxon>
    </lineage>
</organism>
<sequence>MVLPWLKNLGQFTILSLSGRIREIRFASGDARHNGLMEHRKLGWDGFYNARDLGGLPRIGGGETMFGRFARSADLRFVTDAGLEQLGISGFQTVLDLRNDFETRLKPRNENEAQANAHRVPPTPEPQFPDGIFGVRVPLDATGDIEFWKRLAQEGRLGSPRFFSPVIKEQPHRVVAVLRALAASPGGVVYHCAIGRDRTGLLTFALLALAEVEPAAIAADYAMSANELGPFFKRLDFPDRADAIAARLAEQGYTIESAVVEQLEEFDPWADLIDAGMTEAELISLRSRLVD</sequence>
<dbReference type="SUPFAM" id="SSF52799">
    <property type="entry name" value="(Phosphotyrosine protein) phosphatases II"/>
    <property type="match status" value="1"/>
</dbReference>
<dbReference type="Gene3D" id="3.90.190.10">
    <property type="entry name" value="Protein tyrosine phosphatase superfamily"/>
    <property type="match status" value="1"/>
</dbReference>
<evidence type="ECO:0000313" key="2">
    <source>
        <dbReference type="Proteomes" id="UP001170379"/>
    </source>
</evidence>
<dbReference type="Proteomes" id="UP001170379">
    <property type="component" value="Unassembled WGS sequence"/>
</dbReference>
<keyword evidence="2" id="KW-1185">Reference proteome</keyword>
<name>A0ABT7C8C6_9MICO</name>
<protein>
    <submittedName>
        <fullName evidence="1">Protein-tyrosine-phosphatase</fullName>
    </submittedName>
</protein>
<reference evidence="1" key="2">
    <citation type="journal article" date="2022" name="Sci. Rep.">
        <title>In silico prediction of the enzymes involved in the degradation of the herbicide molinate by Gulosibacter molinativorax ON4T.</title>
        <authorList>
            <person name="Lopes A.R."/>
            <person name="Bunin E."/>
            <person name="Viana A.T."/>
            <person name="Froufe H."/>
            <person name="Munoz-Merida A."/>
            <person name="Pinho D."/>
            <person name="Figueiredo J."/>
            <person name="Barroso C."/>
            <person name="Vaz-Moreira I."/>
            <person name="Bellanger X."/>
            <person name="Egas C."/>
            <person name="Nunes O.C."/>
        </authorList>
    </citation>
    <scope>NUCLEOTIDE SEQUENCE</scope>
    <source>
        <strain evidence="1">ON4</strain>
    </source>
</reference>
<dbReference type="Pfam" id="PF13350">
    <property type="entry name" value="Y_phosphatase3"/>
    <property type="match status" value="1"/>
</dbReference>
<proteinExistence type="predicted"/>
<evidence type="ECO:0000313" key="1">
    <source>
        <dbReference type="EMBL" id="MDJ1371383.1"/>
    </source>
</evidence>
<gene>
    <name evidence="1" type="ORF">C7K25_08385</name>
</gene>
<accession>A0ABT7C8C6</accession>